<dbReference type="PANTHER" id="PTHR13375:SF3">
    <property type="entry name" value="THO COMPLEX SUBUNIT 5 HOMOLOG"/>
    <property type="match status" value="1"/>
</dbReference>
<dbReference type="Proteomes" id="UP000094385">
    <property type="component" value="Unassembled WGS sequence"/>
</dbReference>
<organism evidence="5 6">
    <name type="scientific">Lipomyces starkeyi NRRL Y-11557</name>
    <dbReference type="NCBI Taxonomy" id="675824"/>
    <lineage>
        <taxon>Eukaryota</taxon>
        <taxon>Fungi</taxon>
        <taxon>Dikarya</taxon>
        <taxon>Ascomycota</taxon>
        <taxon>Saccharomycotina</taxon>
        <taxon>Lipomycetes</taxon>
        <taxon>Lipomycetales</taxon>
        <taxon>Lipomycetaceae</taxon>
        <taxon>Lipomyces</taxon>
    </lineage>
</organism>
<gene>
    <name evidence="5" type="ORF">LIPSTDRAFT_73852</name>
</gene>
<dbReference type="GO" id="GO:0003729">
    <property type="term" value="F:mRNA binding"/>
    <property type="evidence" value="ECO:0007669"/>
    <property type="project" value="TreeGrafter"/>
</dbReference>
<proteinExistence type="inferred from homology"/>
<dbReference type="AlphaFoldDB" id="A0A1E3Q2I5"/>
<sequence>MLDIDLQNDTLPDALSLIQTMRDLTDRAFELLLQLSEASAAAAAAMPSPEPEVEPESASKIHQSDIVKDEGELIEAEPEVRNGRAADHMDVDGEPAVVISNDPAVVNAESEFAGVAKALIAHSFHLRKMNRLYQVSSKDTKEYIAEKRIEVDRLQLELQNMYYRQRYLRKEIELCNDFPSSHTLIDFVPLEQFYEDNPEFGPHGGTSKPNGSGSPKEPAAADEDTDMAEDRNDGRLNQHKLMMARLEDERTRRLKMEENRKELSQIRSSLVAENKKRKEDLESLDAQLQRFIESATPIQNVFQKY</sequence>
<dbReference type="EMBL" id="KV454298">
    <property type="protein sequence ID" value="ODQ71227.1"/>
    <property type="molecule type" value="Genomic_DNA"/>
</dbReference>
<reference evidence="5 6" key="1">
    <citation type="journal article" date="2016" name="Proc. Natl. Acad. Sci. U.S.A.">
        <title>Comparative genomics of biotechnologically important yeasts.</title>
        <authorList>
            <person name="Riley R."/>
            <person name="Haridas S."/>
            <person name="Wolfe K.H."/>
            <person name="Lopes M.R."/>
            <person name="Hittinger C.T."/>
            <person name="Goeker M."/>
            <person name="Salamov A.A."/>
            <person name="Wisecaver J.H."/>
            <person name="Long T.M."/>
            <person name="Calvey C.H."/>
            <person name="Aerts A.L."/>
            <person name="Barry K.W."/>
            <person name="Choi C."/>
            <person name="Clum A."/>
            <person name="Coughlan A.Y."/>
            <person name="Deshpande S."/>
            <person name="Douglass A.P."/>
            <person name="Hanson S.J."/>
            <person name="Klenk H.-P."/>
            <person name="LaButti K.M."/>
            <person name="Lapidus A."/>
            <person name="Lindquist E.A."/>
            <person name="Lipzen A.M."/>
            <person name="Meier-Kolthoff J.P."/>
            <person name="Ohm R.A."/>
            <person name="Otillar R.P."/>
            <person name="Pangilinan J.L."/>
            <person name="Peng Y."/>
            <person name="Rokas A."/>
            <person name="Rosa C.A."/>
            <person name="Scheuner C."/>
            <person name="Sibirny A.A."/>
            <person name="Slot J.C."/>
            <person name="Stielow J.B."/>
            <person name="Sun H."/>
            <person name="Kurtzman C.P."/>
            <person name="Blackwell M."/>
            <person name="Grigoriev I.V."/>
            <person name="Jeffries T.W."/>
        </authorList>
    </citation>
    <scope>NUCLEOTIDE SEQUENCE [LARGE SCALE GENOMIC DNA]</scope>
    <source>
        <strain evidence="5 6">NRRL Y-11557</strain>
    </source>
</reference>
<dbReference type="PANTHER" id="PTHR13375">
    <property type="entry name" value="FMS INTERACTING PROTEIN"/>
    <property type="match status" value="1"/>
</dbReference>
<accession>A0A1E3Q2I5</accession>
<comment type="similarity">
    <text evidence="2">Belongs to the THOC5 family.</text>
</comment>
<feature type="region of interest" description="Disordered" evidence="4">
    <location>
        <begin position="43"/>
        <end position="64"/>
    </location>
</feature>
<keyword evidence="3" id="KW-0539">Nucleus</keyword>
<evidence type="ECO:0000256" key="3">
    <source>
        <dbReference type="ARBA" id="ARBA00023242"/>
    </source>
</evidence>
<dbReference type="Pfam" id="PF09766">
    <property type="entry name" value="FmiP_Thoc5"/>
    <property type="match status" value="1"/>
</dbReference>
<evidence type="ECO:0000256" key="4">
    <source>
        <dbReference type="SAM" id="MobiDB-lite"/>
    </source>
</evidence>
<protein>
    <submittedName>
        <fullName evidence="5">Uncharacterized protein</fullName>
    </submittedName>
</protein>
<dbReference type="STRING" id="675824.A0A1E3Q2I5"/>
<keyword evidence="6" id="KW-1185">Reference proteome</keyword>
<evidence type="ECO:0000313" key="5">
    <source>
        <dbReference type="EMBL" id="ODQ71227.1"/>
    </source>
</evidence>
<comment type="subcellular location">
    <subcellularLocation>
        <location evidence="1">Nucleus</location>
    </subcellularLocation>
</comment>
<dbReference type="GO" id="GO:0000445">
    <property type="term" value="C:THO complex part of transcription export complex"/>
    <property type="evidence" value="ECO:0007669"/>
    <property type="project" value="TreeGrafter"/>
</dbReference>
<feature type="region of interest" description="Disordered" evidence="4">
    <location>
        <begin position="196"/>
        <end position="238"/>
    </location>
</feature>
<name>A0A1E3Q2I5_LIPST</name>
<evidence type="ECO:0000313" key="6">
    <source>
        <dbReference type="Proteomes" id="UP000094385"/>
    </source>
</evidence>
<dbReference type="OrthoDB" id="4086595at2759"/>
<evidence type="ECO:0000256" key="2">
    <source>
        <dbReference type="ARBA" id="ARBA00008044"/>
    </source>
</evidence>
<dbReference type="InterPro" id="IPR019163">
    <property type="entry name" value="THO_Thoc5"/>
</dbReference>
<dbReference type="GO" id="GO:0006406">
    <property type="term" value="P:mRNA export from nucleus"/>
    <property type="evidence" value="ECO:0007669"/>
    <property type="project" value="TreeGrafter"/>
</dbReference>
<evidence type="ECO:0000256" key="1">
    <source>
        <dbReference type="ARBA" id="ARBA00004123"/>
    </source>
</evidence>